<feature type="transmembrane region" description="Helical" evidence="1">
    <location>
        <begin position="25"/>
        <end position="41"/>
    </location>
</feature>
<dbReference type="EMBL" id="AP017457">
    <property type="protein sequence ID" value="BAU99642.1"/>
    <property type="molecule type" value="Genomic_DNA"/>
</dbReference>
<dbReference type="Proteomes" id="UP000243847">
    <property type="component" value="Chromosome sequence1"/>
</dbReference>
<keyword evidence="1" id="KW-1133">Transmembrane helix</keyword>
<dbReference type="KEGG" id="amin:AUMI_111000"/>
<evidence type="ECO:0000313" key="3">
    <source>
        <dbReference type="Proteomes" id="UP000243847"/>
    </source>
</evidence>
<keyword evidence="1" id="KW-0472">Membrane</keyword>
<accession>A0A173LXR5</accession>
<sequence length="45" mass="4582">MSLTFIAGFVLACVPAVFLGVNNGATLLGALVMAFSAVKILRGRA</sequence>
<reference evidence="2 3" key="1">
    <citation type="journal article" date="2016" name="Genome Announc.">
        <title>Complete Genome Sequence of Aurantimicrobium minutum Type Strain KNCT, a Planktonic Ultramicrobacterium Isolated from River Water.</title>
        <authorList>
            <person name="Nakai R."/>
            <person name="Fujisawa T."/>
            <person name="Nakamura Y."/>
            <person name="Nishide H."/>
            <person name="Uchiyama I."/>
            <person name="Baba T."/>
            <person name="Toyoda A."/>
            <person name="Fujiyama A."/>
            <person name="Naganuma T."/>
            <person name="Niki H."/>
        </authorList>
    </citation>
    <scope>NUCLEOTIDE SEQUENCE [LARGE SCALE GENOMIC DNA]</scope>
    <source>
        <strain evidence="2 3">KNC</strain>
    </source>
</reference>
<keyword evidence="1" id="KW-0812">Transmembrane</keyword>
<dbReference type="GeneID" id="80452786"/>
<organism evidence="2 3">
    <name type="scientific">Aurantimicrobium minutum</name>
    <dbReference type="NCBI Taxonomy" id="708131"/>
    <lineage>
        <taxon>Bacteria</taxon>
        <taxon>Bacillati</taxon>
        <taxon>Actinomycetota</taxon>
        <taxon>Actinomycetes</taxon>
        <taxon>Micrococcales</taxon>
        <taxon>Microbacteriaceae</taxon>
        <taxon>Aurantimicrobium</taxon>
    </lineage>
</organism>
<evidence type="ECO:0000256" key="1">
    <source>
        <dbReference type="SAM" id="Phobius"/>
    </source>
</evidence>
<name>A0A173LXR5_9MICO</name>
<gene>
    <name evidence="2" type="ORF">AUMI_111000</name>
</gene>
<protein>
    <submittedName>
        <fullName evidence="2">Pfs, NACHT and Ankyrin domain protein</fullName>
    </submittedName>
</protein>
<proteinExistence type="predicted"/>
<dbReference type="AlphaFoldDB" id="A0A173LXR5"/>
<dbReference type="RefSeq" id="WP_172418267.1">
    <property type="nucleotide sequence ID" value="NZ_AP017457.1"/>
</dbReference>
<evidence type="ECO:0000313" key="2">
    <source>
        <dbReference type="EMBL" id="BAU99642.1"/>
    </source>
</evidence>